<evidence type="ECO:0000256" key="2">
    <source>
        <dbReference type="ARBA" id="ARBA00023276"/>
    </source>
</evidence>
<evidence type="ECO:0000256" key="1">
    <source>
        <dbReference type="ARBA" id="ARBA00022531"/>
    </source>
</evidence>
<protein>
    <submittedName>
        <fullName evidence="4">NAD(P)H-binding protein</fullName>
    </submittedName>
</protein>
<accession>A0A5Q2TRV4</accession>
<dbReference type="EMBL" id="CP045915">
    <property type="protein sequence ID" value="QGH35508.1"/>
    <property type="molecule type" value="Genomic_DNA"/>
</dbReference>
<dbReference type="KEGG" id="grc:GI584_16265"/>
<keyword evidence="1" id="KW-0602">Photosynthesis</keyword>
<evidence type="ECO:0000313" key="5">
    <source>
        <dbReference type="Proteomes" id="UP000339690"/>
    </source>
</evidence>
<dbReference type="InterPro" id="IPR036291">
    <property type="entry name" value="NAD(P)-bd_dom_sf"/>
</dbReference>
<keyword evidence="5" id="KW-1185">Reference proteome</keyword>
<organism evidence="4 5">
    <name type="scientific">Gracilibacillus salitolerans</name>
    <dbReference type="NCBI Taxonomy" id="2663022"/>
    <lineage>
        <taxon>Bacteria</taxon>
        <taxon>Bacillati</taxon>
        <taxon>Bacillota</taxon>
        <taxon>Bacilli</taxon>
        <taxon>Bacillales</taxon>
        <taxon>Bacillaceae</taxon>
        <taxon>Gracilibacillus</taxon>
    </lineage>
</organism>
<dbReference type="Proteomes" id="UP000339690">
    <property type="component" value="Chromosome"/>
</dbReference>
<dbReference type="InterPro" id="IPR008030">
    <property type="entry name" value="NmrA-like"/>
</dbReference>
<sequence>MYHKNILVAGATGTAGRAYVEVFSESGYRVKATVRPGKGKGRVFTNTKGVEPIEVDLRNKNAIEIAMRDTDILVVSILGRGENPAADEDTITRMLVDAAKRAKVEHIIYTSVYRANEKTNVPHFEVKGHLEKYIESSGIPYTILRPCTFMDALNADWIKESVLQKGVLASPTDLETPINYLFSKDLAQFALLSLSNSELIGKVFNLGGPEPITYKEIIRVMSDLLGRKITYHQIPINQVEEQFGFDMAEMIRYFNKNGFTFDMTLTKEKYSLTLTTINKFLKDCGWGTASTEKNSFSRREI</sequence>
<evidence type="ECO:0000313" key="4">
    <source>
        <dbReference type="EMBL" id="QGH35508.1"/>
    </source>
</evidence>
<evidence type="ECO:0000259" key="3">
    <source>
        <dbReference type="Pfam" id="PF05368"/>
    </source>
</evidence>
<proteinExistence type="predicted"/>
<dbReference type="PANTHER" id="PTHR47128">
    <property type="match status" value="1"/>
</dbReference>
<dbReference type="PANTHER" id="PTHR47128:SF2">
    <property type="entry name" value="PROTEIN HIGH CHLOROPHYLL FLUORESCENCE PHENOTYPE 244, CHLOROPLASTIC"/>
    <property type="match status" value="1"/>
</dbReference>
<dbReference type="RefSeq" id="WP_153791863.1">
    <property type="nucleotide sequence ID" value="NZ_CP045915.1"/>
</dbReference>
<keyword evidence="2" id="KW-0604">Photosystem II</keyword>
<feature type="domain" description="NmrA-like" evidence="3">
    <location>
        <begin position="4"/>
        <end position="281"/>
    </location>
</feature>
<dbReference type="GO" id="GO:0009523">
    <property type="term" value="C:photosystem II"/>
    <property type="evidence" value="ECO:0007669"/>
    <property type="project" value="UniProtKB-KW"/>
</dbReference>
<dbReference type="GO" id="GO:0015979">
    <property type="term" value="P:photosynthesis"/>
    <property type="evidence" value="ECO:0007669"/>
    <property type="project" value="UniProtKB-KW"/>
</dbReference>
<dbReference type="Gene3D" id="3.40.50.720">
    <property type="entry name" value="NAD(P)-binding Rossmann-like Domain"/>
    <property type="match status" value="1"/>
</dbReference>
<gene>
    <name evidence="4" type="ORF">GI584_16265</name>
</gene>
<dbReference type="InterPro" id="IPR044256">
    <property type="entry name" value="HCF244-like"/>
</dbReference>
<dbReference type="Pfam" id="PF05368">
    <property type="entry name" value="NmrA"/>
    <property type="match status" value="1"/>
</dbReference>
<dbReference type="AlphaFoldDB" id="A0A5Q2TRV4"/>
<dbReference type="SUPFAM" id="SSF51735">
    <property type="entry name" value="NAD(P)-binding Rossmann-fold domains"/>
    <property type="match status" value="1"/>
</dbReference>
<reference evidence="4 5" key="1">
    <citation type="submission" date="2019-11" db="EMBL/GenBank/DDBJ databases">
        <title>Gracilibacillus salitolerans sp. nov., a moderate halophile isolated from a saline soil in northwest China.</title>
        <authorList>
            <person name="Gan L."/>
        </authorList>
    </citation>
    <scope>NUCLEOTIDE SEQUENCE [LARGE SCALE GENOMIC DNA]</scope>
    <source>
        <strain evidence="4 5">SCU50</strain>
    </source>
</reference>
<name>A0A5Q2TRV4_9BACI</name>